<organism evidence="4 5">
    <name type="scientific">Rufibacter roseus</name>
    <dbReference type="NCBI Taxonomy" id="1567108"/>
    <lineage>
        <taxon>Bacteria</taxon>
        <taxon>Pseudomonadati</taxon>
        <taxon>Bacteroidota</taxon>
        <taxon>Cytophagia</taxon>
        <taxon>Cytophagales</taxon>
        <taxon>Hymenobacteraceae</taxon>
        <taxon>Rufibacter</taxon>
    </lineage>
</organism>
<protein>
    <submittedName>
        <fullName evidence="4">Kelch repeat-containing protein</fullName>
    </submittedName>
</protein>
<reference evidence="5" key="1">
    <citation type="journal article" date="2019" name="Int. J. Syst. Evol. Microbiol.">
        <title>The Global Catalogue of Microorganisms (GCM) 10K type strain sequencing project: providing services to taxonomists for standard genome sequencing and annotation.</title>
        <authorList>
            <consortium name="The Broad Institute Genomics Platform"/>
            <consortium name="The Broad Institute Genome Sequencing Center for Infectious Disease"/>
            <person name="Wu L."/>
            <person name="Ma J."/>
        </authorList>
    </citation>
    <scope>NUCLEOTIDE SEQUENCE [LARGE SCALE GENOMIC DNA]</scope>
    <source>
        <strain evidence="5">CGMCC 4.7393</strain>
    </source>
</reference>
<dbReference type="PROSITE" id="PS51257">
    <property type="entry name" value="PROKAR_LIPOPROTEIN"/>
    <property type="match status" value="1"/>
</dbReference>
<evidence type="ECO:0000313" key="4">
    <source>
        <dbReference type="EMBL" id="MFC6999903.1"/>
    </source>
</evidence>
<evidence type="ECO:0000256" key="1">
    <source>
        <dbReference type="ARBA" id="ARBA00022441"/>
    </source>
</evidence>
<keyword evidence="5" id="KW-1185">Reference proteome</keyword>
<name>A0ABW2DTU6_9BACT</name>
<dbReference type="InterPro" id="IPR015915">
    <property type="entry name" value="Kelch-typ_b-propeller"/>
</dbReference>
<comment type="caution">
    <text evidence="4">The sequence shown here is derived from an EMBL/GenBank/DDBJ whole genome shotgun (WGS) entry which is preliminary data.</text>
</comment>
<dbReference type="PANTHER" id="PTHR45632">
    <property type="entry name" value="LD33804P"/>
    <property type="match status" value="1"/>
</dbReference>
<gene>
    <name evidence="4" type="ORF">ACFQHR_19865</name>
</gene>
<dbReference type="EMBL" id="JBHSYQ010000016">
    <property type="protein sequence ID" value="MFC6999903.1"/>
    <property type="molecule type" value="Genomic_DNA"/>
</dbReference>
<keyword evidence="2" id="KW-0677">Repeat</keyword>
<accession>A0ABW2DTU6</accession>
<sequence length="334" mass="36694">MRKPINRISFYVYLFLSTLFLTTACSSDDSDTDNVMGDWIRQSEFAGVTRSGAVGFAIGDKAYVGTGYDGKNRLKDFWQYDPSKSAWIRIAEFPGVARSAAVSFSANGKGYVGTGYNGETYLKDFWEYDPEANTWTQIADFPGSARYGALALSINENGYVGAGYDGNYQKDFWQYNPSTGAWTEKVGLGGAKRFNGFAFSLNGKGYIGGGQNNGLYEDDFLEYDPIADSWTRLKALNSTDREDEAYPTPRGSAVPFTINGKAYLCVGTNGATLSEVWQYDASGDSWTAMNAFEGYAREGAVGFAIGNYGFVTTGAYGSTRFDDLWQFDPTMDNE</sequence>
<evidence type="ECO:0000256" key="2">
    <source>
        <dbReference type="ARBA" id="ARBA00022737"/>
    </source>
</evidence>
<proteinExistence type="predicted"/>
<dbReference type="SUPFAM" id="SSF117281">
    <property type="entry name" value="Kelch motif"/>
    <property type="match status" value="2"/>
</dbReference>
<dbReference type="SMART" id="SM00612">
    <property type="entry name" value="Kelch"/>
    <property type="match status" value="3"/>
</dbReference>
<feature type="chain" id="PRO_5047108009" evidence="3">
    <location>
        <begin position="27"/>
        <end position="334"/>
    </location>
</feature>
<keyword evidence="1" id="KW-0880">Kelch repeat</keyword>
<feature type="signal peptide" evidence="3">
    <location>
        <begin position="1"/>
        <end position="26"/>
    </location>
</feature>
<dbReference type="InterPro" id="IPR006652">
    <property type="entry name" value="Kelch_1"/>
</dbReference>
<dbReference type="PANTHER" id="PTHR45632:SF3">
    <property type="entry name" value="KELCH-LIKE PROTEIN 32"/>
    <property type="match status" value="1"/>
</dbReference>
<evidence type="ECO:0000313" key="5">
    <source>
        <dbReference type="Proteomes" id="UP001596405"/>
    </source>
</evidence>
<dbReference type="RefSeq" id="WP_066622133.1">
    <property type="nucleotide sequence ID" value="NZ_JBHSYQ010000016.1"/>
</dbReference>
<dbReference type="Gene3D" id="2.120.10.80">
    <property type="entry name" value="Kelch-type beta propeller"/>
    <property type="match status" value="2"/>
</dbReference>
<dbReference type="Proteomes" id="UP001596405">
    <property type="component" value="Unassembled WGS sequence"/>
</dbReference>
<dbReference type="Pfam" id="PF24681">
    <property type="entry name" value="Kelch_KLHDC2_KLHL20_DRC7"/>
    <property type="match status" value="1"/>
</dbReference>
<evidence type="ECO:0000256" key="3">
    <source>
        <dbReference type="SAM" id="SignalP"/>
    </source>
</evidence>
<keyword evidence="3" id="KW-0732">Signal</keyword>